<reference evidence="1 2" key="1">
    <citation type="journal article" date="2018" name="Mol. Biol. Evol.">
        <title>Broad Genomic Sampling Reveals a Smut Pathogenic Ancestry of the Fungal Clade Ustilaginomycotina.</title>
        <authorList>
            <person name="Kijpornyongpan T."/>
            <person name="Mondo S.J."/>
            <person name="Barry K."/>
            <person name="Sandor L."/>
            <person name="Lee J."/>
            <person name="Lipzen A."/>
            <person name="Pangilinan J."/>
            <person name="LaButti K."/>
            <person name="Hainaut M."/>
            <person name="Henrissat B."/>
            <person name="Grigoriev I.V."/>
            <person name="Spatafora J.W."/>
            <person name="Aime M.C."/>
        </authorList>
    </citation>
    <scope>NUCLEOTIDE SEQUENCE [LARGE SCALE GENOMIC DNA]</scope>
    <source>
        <strain evidence="1 2">SA 807</strain>
    </source>
</reference>
<accession>A0ACD0P5U3</accession>
<keyword evidence="2" id="KW-1185">Reference proteome</keyword>
<name>A0ACD0P5U3_9BASI</name>
<dbReference type="Proteomes" id="UP000245626">
    <property type="component" value="Unassembled WGS sequence"/>
</dbReference>
<proteinExistence type="predicted"/>
<evidence type="ECO:0000313" key="1">
    <source>
        <dbReference type="EMBL" id="PWN53362.1"/>
    </source>
</evidence>
<evidence type="ECO:0000313" key="2">
    <source>
        <dbReference type="Proteomes" id="UP000245626"/>
    </source>
</evidence>
<organism evidence="1 2">
    <name type="scientific">Violaceomyces palustris</name>
    <dbReference type="NCBI Taxonomy" id="1673888"/>
    <lineage>
        <taxon>Eukaryota</taxon>
        <taxon>Fungi</taxon>
        <taxon>Dikarya</taxon>
        <taxon>Basidiomycota</taxon>
        <taxon>Ustilaginomycotina</taxon>
        <taxon>Ustilaginomycetes</taxon>
        <taxon>Violaceomycetales</taxon>
        <taxon>Violaceomycetaceae</taxon>
        <taxon>Violaceomyces</taxon>
    </lineage>
</organism>
<gene>
    <name evidence="1" type="ORF">IE53DRAFT_384166</name>
</gene>
<dbReference type="EMBL" id="KZ819729">
    <property type="protein sequence ID" value="PWN53362.1"/>
    <property type="molecule type" value="Genomic_DNA"/>
</dbReference>
<sequence>MPPIPLYSRAKAVALVEEQLPLYSGHEQQYASEKESYPAEKAARFSDEDLADQDRIFTKASKSSRRHRLVTAGFLAAFAGIYVLLFGTSLPDFRLPAELRQDGLGSNLGFARPCPHAVKAKHEIEGYEKGMKANPKLDGEDLKTEGLDLDKLSKLIEQLYLKVPTADGAREALKRYTSESHVAGTDGDYRSAVNLLEEWADLLDIEIPSNLTELVFDAGSPESVKYMTEYTHARAWTDTYSVWLNYPINSSLTLSAAPTEEDPNPEPHFVASMKEDVLDEDPTSGHGVPVFHGYSRSGSATGQIVYAGMGRKEDFEGLAAKGIDLKGKIVLVTYGGVFRGLKVRAAQEAGAIACLIYSDPVEDGSVTIANGYEPYPKGPARNPSAVQRGSVQALSFYPGDPATPGKPSYRNATRLDPDEADSLPKIPSLPISYQDALPLLQSLKGKGVLAAEINDRFPGALPDVEYWTGPSEEVAHVENYVDMKVRDIWNTYAVIPGFLKDEVVVIGNHRDAWTFGAGDPSSGTAAFHEVVKGLGTLYKKGWRPLRTILIASWDAEEYGLVGSTEFGEDYAEWLREKVVAYHNVDVAVSGSELSALTSPSLAGLISDSAREVDDPLNAGQKISLDANHPVGSGSDFTVFLQHLGIASTNIGYQRQDGDPVYHYHSNYDSFAWMDKFSDPGFKKHVSIAQILGVATLRTAQPIFVPINVTAYAEELEKYLVKVEQLAVERKLDGAVDLDGLKGAIKSVQKAAAHLDSKKERLSAKIEKLLRNGGRGGDHLGDGFAISTWRDGHYGKDPRQKIRKLLVKVRQVNKVLREFEQGFIDKKGLVGREWYKHIGVAPGRWLGYGSTTFPGLTEAITLDGGKGAQFEVRRLEKHLLEIAKSLRV</sequence>
<protein>
    <submittedName>
        <fullName evidence="1">Zn-dependent exopeptidase</fullName>
    </submittedName>
</protein>